<feature type="compositionally biased region" description="Polar residues" evidence="1">
    <location>
        <begin position="12"/>
        <end position="21"/>
    </location>
</feature>
<protein>
    <recommendedName>
        <fullName evidence="2">CCD97-like C-terminal domain-containing protein</fullName>
    </recommendedName>
</protein>
<proteinExistence type="predicted"/>
<gene>
    <name evidence="3" type="ORF">BT63DRAFT_123626</name>
</gene>
<dbReference type="OrthoDB" id="333176at2759"/>
<feature type="region of interest" description="Disordered" evidence="1">
    <location>
        <begin position="1"/>
        <end position="24"/>
    </location>
</feature>
<organism evidence="3 4">
    <name type="scientific">Microthyrium microscopicum</name>
    <dbReference type="NCBI Taxonomy" id="703497"/>
    <lineage>
        <taxon>Eukaryota</taxon>
        <taxon>Fungi</taxon>
        <taxon>Dikarya</taxon>
        <taxon>Ascomycota</taxon>
        <taxon>Pezizomycotina</taxon>
        <taxon>Dothideomycetes</taxon>
        <taxon>Dothideomycetes incertae sedis</taxon>
        <taxon>Microthyriales</taxon>
        <taxon>Microthyriaceae</taxon>
        <taxon>Microthyrium</taxon>
    </lineage>
</organism>
<feature type="compositionally biased region" description="Acidic residues" evidence="1">
    <location>
        <begin position="1"/>
        <end position="11"/>
    </location>
</feature>
<dbReference type="AlphaFoldDB" id="A0A6A6TTX9"/>
<evidence type="ECO:0000259" key="2">
    <source>
        <dbReference type="Pfam" id="PF09747"/>
    </source>
</evidence>
<sequence length="198" mass="22862">MAQDLLLEEDSSQTSASTTSLPERIRVKNRRKRYLDQTPDYFGPSLELADPLMYDRLIRRFQTPAEREAEGRKKGHSGVLEADLMRSEAKVEALAHPDPNATFSYRRGPGGEILAEDKDEVPRTKEEGFARWKYEMEMRFMRGDDDDFDYPGVDDNEMWDDLEEEARGKLESYLETESPRWVLGDGQQPEGETGVQDY</sequence>
<evidence type="ECO:0000313" key="4">
    <source>
        <dbReference type="Proteomes" id="UP000799302"/>
    </source>
</evidence>
<dbReference type="PANTHER" id="PTHR31840:SF1">
    <property type="entry name" value="COILED-COIL DOMAIN-CONTAINING PROTEIN 97"/>
    <property type="match status" value="1"/>
</dbReference>
<evidence type="ECO:0000313" key="3">
    <source>
        <dbReference type="EMBL" id="KAF2663282.1"/>
    </source>
</evidence>
<dbReference type="Pfam" id="PF09747">
    <property type="entry name" value="CCD97-like_C"/>
    <property type="match status" value="2"/>
</dbReference>
<feature type="domain" description="CCD97-like C-terminal" evidence="2">
    <location>
        <begin position="122"/>
        <end position="177"/>
    </location>
</feature>
<dbReference type="PANTHER" id="PTHR31840">
    <property type="entry name" value="COILED-COIL DOMAIN-CONTAINING PROTEIN 97"/>
    <property type="match status" value="1"/>
</dbReference>
<dbReference type="EMBL" id="MU004246">
    <property type="protein sequence ID" value="KAF2663282.1"/>
    <property type="molecule type" value="Genomic_DNA"/>
</dbReference>
<dbReference type="InterPro" id="IPR040233">
    <property type="entry name" value="CCD97-like_C"/>
</dbReference>
<evidence type="ECO:0000256" key="1">
    <source>
        <dbReference type="SAM" id="MobiDB-lite"/>
    </source>
</evidence>
<accession>A0A6A6TTX9</accession>
<reference evidence="3" key="1">
    <citation type="journal article" date="2020" name="Stud. Mycol.">
        <title>101 Dothideomycetes genomes: a test case for predicting lifestyles and emergence of pathogens.</title>
        <authorList>
            <person name="Haridas S."/>
            <person name="Albert R."/>
            <person name="Binder M."/>
            <person name="Bloem J."/>
            <person name="Labutti K."/>
            <person name="Salamov A."/>
            <person name="Andreopoulos B."/>
            <person name="Baker S."/>
            <person name="Barry K."/>
            <person name="Bills G."/>
            <person name="Bluhm B."/>
            <person name="Cannon C."/>
            <person name="Castanera R."/>
            <person name="Culley D."/>
            <person name="Daum C."/>
            <person name="Ezra D."/>
            <person name="Gonzalez J."/>
            <person name="Henrissat B."/>
            <person name="Kuo A."/>
            <person name="Liang C."/>
            <person name="Lipzen A."/>
            <person name="Lutzoni F."/>
            <person name="Magnuson J."/>
            <person name="Mondo S."/>
            <person name="Nolan M."/>
            <person name="Ohm R."/>
            <person name="Pangilinan J."/>
            <person name="Park H.-J."/>
            <person name="Ramirez L."/>
            <person name="Alfaro M."/>
            <person name="Sun H."/>
            <person name="Tritt A."/>
            <person name="Yoshinaga Y."/>
            <person name="Zwiers L.-H."/>
            <person name="Turgeon B."/>
            <person name="Goodwin S."/>
            <person name="Spatafora J."/>
            <person name="Crous P."/>
            <person name="Grigoriev I."/>
        </authorList>
    </citation>
    <scope>NUCLEOTIDE SEQUENCE</scope>
    <source>
        <strain evidence="3">CBS 115976</strain>
    </source>
</reference>
<feature type="region of interest" description="Disordered" evidence="1">
    <location>
        <begin position="175"/>
        <end position="198"/>
    </location>
</feature>
<feature type="domain" description="CCD97-like C-terminal" evidence="2">
    <location>
        <begin position="29"/>
        <end position="95"/>
    </location>
</feature>
<name>A0A6A6TTX9_9PEZI</name>
<dbReference type="Proteomes" id="UP000799302">
    <property type="component" value="Unassembled WGS sequence"/>
</dbReference>
<dbReference type="InterPro" id="IPR018613">
    <property type="entry name" value="Ccdc97-like"/>
</dbReference>
<keyword evidence="4" id="KW-1185">Reference proteome</keyword>
<feature type="region of interest" description="Disordered" evidence="1">
    <location>
        <begin position="90"/>
        <end position="122"/>
    </location>
</feature>